<feature type="region of interest" description="Disordered" evidence="1">
    <location>
        <begin position="148"/>
        <end position="191"/>
    </location>
</feature>
<dbReference type="GO" id="GO:0005634">
    <property type="term" value="C:nucleus"/>
    <property type="evidence" value="ECO:0007669"/>
    <property type="project" value="TreeGrafter"/>
</dbReference>
<feature type="region of interest" description="Disordered" evidence="1">
    <location>
        <begin position="1"/>
        <end position="21"/>
    </location>
</feature>
<feature type="compositionally biased region" description="Basic residues" evidence="1">
    <location>
        <begin position="1"/>
        <end position="18"/>
    </location>
</feature>
<protein>
    <submittedName>
        <fullName evidence="2">Putative m-type 9 protein</fullName>
    </submittedName>
</protein>
<proteinExistence type="predicted"/>
<dbReference type="EMBL" id="GGFJ01007672">
    <property type="protein sequence ID" value="MBW56813.1"/>
    <property type="molecule type" value="Transcribed_RNA"/>
</dbReference>
<feature type="compositionally biased region" description="Basic and acidic residues" evidence="1">
    <location>
        <begin position="153"/>
        <end position="191"/>
    </location>
</feature>
<reference evidence="2" key="1">
    <citation type="submission" date="2018-01" db="EMBL/GenBank/DDBJ databases">
        <title>An insight into the sialome of Amazonian anophelines.</title>
        <authorList>
            <person name="Ribeiro J.M."/>
            <person name="Scarpassa V."/>
            <person name="Calvo E."/>
        </authorList>
    </citation>
    <scope>NUCLEOTIDE SEQUENCE</scope>
    <source>
        <tissue evidence="2">Salivary glands</tissue>
    </source>
</reference>
<accession>A0A2M4BUW8</accession>
<feature type="region of interest" description="Disordered" evidence="1">
    <location>
        <begin position="62"/>
        <end position="82"/>
    </location>
</feature>
<dbReference type="PANTHER" id="PTHR21838:SF2">
    <property type="entry name" value="COILED-COIL DOMAIN-CONTAINING PROTEIN 137"/>
    <property type="match status" value="1"/>
</dbReference>
<dbReference type="PANTHER" id="PTHR21838">
    <property type="entry name" value="COILED-COIL DOMAIN-CONTAINING PROTEIN 137"/>
    <property type="match status" value="1"/>
</dbReference>
<evidence type="ECO:0000313" key="2">
    <source>
        <dbReference type="EMBL" id="MBW56813.1"/>
    </source>
</evidence>
<sequence>MGRFGPTKRKIPVPKRHGVRDPLKRLAEKEAAIKDKINNPPKEHDVQEVSNSFKRFIQLKEKASNEPGYTRQRDRPKISIGNTVVQKQAKETESSFLLRATTMQKEREAEVNFGVKYGVEVERDELTGAIHIRKRKGTEVDAMLKKRLRNAKAGKDGGKKGAKVREETKAKKLTLSEKKAKKKEKELEKKRREEDLLLREYQYDKVEFGEVVKGPPTLNTLPRRAGKQDGAARPGSKRLLLHAMIEPQADEADDQQQLPSKKAKPAATTKIDLKGKRKKLPVATRMKIEREQQNVIEMYRQLKKNAQSKK</sequence>
<feature type="region of interest" description="Disordered" evidence="1">
    <location>
        <begin position="212"/>
        <end position="286"/>
    </location>
</feature>
<evidence type="ECO:0000256" key="1">
    <source>
        <dbReference type="SAM" id="MobiDB-lite"/>
    </source>
</evidence>
<organism evidence="2">
    <name type="scientific">Anopheles marajoara</name>
    <dbReference type="NCBI Taxonomy" id="58244"/>
    <lineage>
        <taxon>Eukaryota</taxon>
        <taxon>Metazoa</taxon>
        <taxon>Ecdysozoa</taxon>
        <taxon>Arthropoda</taxon>
        <taxon>Hexapoda</taxon>
        <taxon>Insecta</taxon>
        <taxon>Pterygota</taxon>
        <taxon>Neoptera</taxon>
        <taxon>Endopterygota</taxon>
        <taxon>Diptera</taxon>
        <taxon>Nematocera</taxon>
        <taxon>Culicoidea</taxon>
        <taxon>Culicidae</taxon>
        <taxon>Anophelinae</taxon>
        <taxon>Anopheles</taxon>
    </lineage>
</organism>
<dbReference type="InterPro" id="IPR026680">
    <property type="entry name" value="CCDC137"/>
</dbReference>
<name>A0A2M4BUW8_9DIPT</name>
<dbReference type="AlphaFoldDB" id="A0A2M4BUW8"/>